<dbReference type="AlphaFoldDB" id="A0AAN9BLC0"/>
<proteinExistence type="predicted"/>
<organism evidence="2 3">
    <name type="scientific">Littorina saxatilis</name>
    <dbReference type="NCBI Taxonomy" id="31220"/>
    <lineage>
        <taxon>Eukaryota</taxon>
        <taxon>Metazoa</taxon>
        <taxon>Spiralia</taxon>
        <taxon>Lophotrochozoa</taxon>
        <taxon>Mollusca</taxon>
        <taxon>Gastropoda</taxon>
        <taxon>Caenogastropoda</taxon>
        <taxon>Littorinimorpha</taxon>
        <taxon>Littorinoidea</taxon>
        <taxon>Littorinidae</taxon>
        <taxon>Littorina</taxon>
    </lineage>
</organism>
<gene>
    <name evidence="2" type="ORF">V1264_015268</name>
</gene>
<name>A0AAN9BLC0_9CAEN</name>
<dbReference type="Proteomes" id="UP001374579">
    <property type="component" value="Unassembled WGS sequence"/>
</dbReference>
<keyword evidence="3" id="KW-1185">Reference proteome</keyword>
<dbReference type="Gene3D" id="1.25.40.20">
    <property type="entry name" value="Ankyrin repeat-containing domain"/>
    <property type="match status" value="1"/>
</dbReference>
<evidence type="ECO:0000313" key="2">
    <source>
        <dbReference type="EMBL" id="KAK7107323.1"/>
    </source>
</evidence>
<dbReference type="SUPFAM" id="SSF48403">
    <property type="entry name" value="Ankyrin repeat"/>
    <property type="match status" value="2"/>
</dbReference>
<evidence type="ECO:0000256" key="1">
    <source>
        <dbReference type="SAM" id="MobiDB-lite"/>
    </source>
</evidence>
<accession>A0AAN9BLC0</accession>
<dbReference type="InterPro" id="IPR036770">
    <property type="entry name" value="Ankyrin_rpt-contain_sf"/>
</dbReference>
<evidence type="ECO:0000313" key="3">
    <source>
        <dbReference type="Proteomes" id="UP001374579"/>
    </source>
</evidence>
<feature type="compositionally biased region" description="Polar residues" evidence="1">
    <location>
        <begin position="498"/>
        <end position="507"/>
    </location>
</feature>
<dbReference type="EMBL" id="JBAMIC010000004">
    <property type="protein sequence ID" value="KAK7107323.1"/>
    <property type="molecule type" value="Genomic_DNA"/>
</dbReference>
<comment type="caution">
    <text evidence="2">The sequence shown here is derived from an EMBL/GenBank/DDBJ whole genome shotgun (WGS) entry which is preliminary data.</text>
</comment>
<evidence type="ECO:0008006" key="4">
    <source>
        <dbReference type="Google" id="ProtNLM"/>
    </source>
</evidence>
<sequence>MSSDDVTDSHITTLLDDIKLNVDTEMFKRHLEKCSRRKLETWRDKDDLDLMHHAIMESNFVVVGNFFALGFFKPPHEVMTSWLYVHVAAVLGQRTIVSMLLQERPYDNRKVVLDWPLFHRAIAPKLDVSKVTTSIVPTEEKEKTFAFLPLDLAARYGHVQSVKTILDFHIFRAHQSQGGVAYIRSSVAKTTGHMNMACLLDSPFALRLLLTDKPEAEDAKNALDISLKKAKPECVDALLRFGVDTKRLFGGMNLFHVLFAYSKSFEESWFESFVTVTSVLLRHHHDVNECRPSRTYPLYSLLRCTRIAKMKNSAPFVIAALLLLLQGGADPNFDERFVEEAVRDKEHNTAFGRQPYPSALHCLIDAAVNYMEEVTDAEHVIKYVYKCSELLLRHGADASYVGKYRDASGEERERRGNVLHVLCDAAPHLGRMDNTLLLLLLRHGADPDACVDGRFPLTSYLDAMFGGFEALESDSHEKQVSPAVRSPRSVGSPALQRRGNSTSTLTNRPAADDVSDDAELITDVRRMCRMLGFMSLKNQNICANIVRARLTSQAGESTDVNRGLKRALEEMEKYTLTAPSLRRCCAMLVWRHCRRHVGNVYALPVPKPLINVVMNNL</sequence>
<feature type="region of interest" description="Disordered" evidence="1">
    <location>
        <begin position="476"/>
        <end position="512"/>
    </location>
</feature>
<reference evidence="2 3" key="1">
    <citation type="submission" date="2024-02" db="EMBL/GenBank/DDBJ databases">
        <title>Chromosome-scale genome assembly of the rough periwinkle Littorina saxatilis.</title>
        <authorList>
            <person name="De Jode A."/>
            <person name="Faria R."/>
            <person name="Formenti G."/>
            <person name="Sims Y."/>
            <person name="Smith T.P."/>
            <person name="Tracey A."/>
            <person name="Wood J.M.D."/>
            <person name="Zagrodzka Z.B."/>
            <person name="Johannesson K."/>
            <person name="Butlin R.K."/>
            <person name="Leder E.H."/>
        </authorList>
    </citation>
    <scope>NUCLEOTIDE SEQUENCE [LARGE SCALE GENOMIC DNA]</scope>
    <source>
        <strain evidence="2">Snail1</strain>
        <tissue evidence="2">Muscle</tissue>
    </source>
</reference>
<protein>
    <recommendedName>
        <fullName evidence="4">Ankyrin repeat protein</fullName>
    </recommendedName>
</protein>